<sequence length="246" mass="27979">MLLSTQFHTYEPAIRSLPVDRALTQADLLTEEFLMERHGQLETYYAPHNEYVNLSAKIVIIGITPGWTQMRIAMQEARKGLEKGLADEEIGKRAKEEARFAGSMKHHLISLLNALQLHKHLNLPSCEELFGEHRELLHSTSLLPYPVFFHKKNYTGSRPNLLSTPSLLEAARLHMAEELRLLGQILIIPLGKTVESVLRLLEREGKLDGRQCLWGFPHPSGANGHRHKQFKGAEGQMRQILQQAVF</sequence>
<evidence type="ECO:0000313" key="3">
    <source>
        <dbReference type="Proteomes" id="UP001596047"/>
    </source>
</evidence>
<dbReference type="Pfam" id="PF03167">
    <property type="entry name" value="UDG"/>
    <property type="match status" value="1"/>
</dbReference>
<comment type="caution">
    <text evidence="2">The sequence shown here is derived from an EMBL/GenBank/DDBJ whole genome shotgun (WGS) entry which is preliminary data.</text>
</comment>
<dbReference type="InterPro" id="IPR005122">
    <property type="entry name" value="Uracil-DNA_glycosylase-like"/>
</dbReference>
<dbReference type="SUPFAM" id="SSF52141">
    <property type="entry name" value="Uracil-DNA glycosylase-like"/>
    <property type="match status" value="1"/>
</dbReference>
<name>A0ABW0W7X6_9BACL</name>
<dbReference type="InterPro" id="IPR036895">
    <property type="entry name" value="Uracil-DNA_glycosylase-like_sf"/>
</dbReference>
<proteinExistence type="predicted"/>
<dbReference type="Proteomes" id="UP001596047">
    <property type="component" value="Unassembled WGS sequence"/>
</dbReference>
<dbReference type="EMBL" id="JBHSOW010000098">
    <property type="protein sequence ID" value="MFC5652591.1"/>
    <property type="molecule type" value="Genomic_DNA"/>
</dbReference>
<dbReference type="RefSeq" id="WP_379191229.1">
    <property type="nucleotide sequence ID" value="NZ_JBHSOW010000098.1"/>
</dbReference>
<protein>
    <submittedName>
        <fullName evidence="2">Uracil-DNA glycosylase family protein</fullName>
    </submittedName>
</protein>
<feature type="domain" description="Uracil-DNA glycosylase-like" evidence="1">
    <location>
        <begin position="51"/>
        <end position="229"/>
    </location>
</feature>
<gene>
    <name evidence="2" type="ORF">ACFPYJ_26425</name>
</gene>
<reference evidence="3" key="1">
    <citation type="journal article" date="2019" name="Int. J. Syst. Evol. Microbiol.">
        <title>The Global Catalogue of Microorganisms (GCM) 10K type strain sequencing project: providing services to taxonomists for standard genome sequencing and annotation.</title>
        <authorList>
            <consortium name="The Broad Institute Genomics Platform"/>
            <consortium name="The Broad Institute Genome Sequencing Center for Infectious Disease"/>
            <person name="Wu L."/>
            <person name="Ma J."/>
        </authorList>
    </citation>
    <scope>NUCLEOTIDE SEQUENCE [LARGE SCALE GENOMIC DNA]</scope>
    <source>
        <strain evidence="3">CGMCC 1.3240</strain>
    </source>
</reference>
<keyword evidence="3" id="KW-1185">Reference proteome</keyword>
<evidence type="ECO:0000259" key="1">
    <source>
        <dbReference type="Pfam" id="PF03167"/>
    </source>
</evidence>
<organism evidence="2 3">
    <name type="scientific">Paenibacillus solisilvae</name>
    <dbReference type="NCBI Taxonomy" id="2486751"/>
    <lineage>
        <taxon>Bacteria</taxon>
        <taxon>Bacillati</taxon>
        <taxon>Bacillota</taxon>
        <taxon>Bacilli</taxon>
        <taxon>Bacillales</taxon>
        <taxon>Paenibacillaceae</taxon>
        <taxon>Paenibacillus</taxon>
    </lineage>
</organism>
<evidence type="ECO:0000313" key="2">
    <source>
        <dbReference type="EMBL" id="MFC5652591.1"/>
    </source>
</evidence>
<accession>A0ABW0W7X6</accession>